<proteinExistence type="predicted"/>
<dbReference type="Proteomes" id="UP000295008">
    <property type="component" value="Unassembled WGS sequence"/>
</dbReference>
<organism evidence="1 2">
    <name type="scientific">Hydrogenispora ethanolica</name>
    <dbReference type="NCBI Taxonomy" id="1082276"/>
    <lineage>
        <taxon>Bacteria</taxon>
        <taxon>Bacillati</taxon>
        <taxon>Bacillota</taxon>
        <taxon>Hydrogenispora</taxon>
    </lineage>
</organism>
<evidence type="ECO:0000313" key="2">
    <source>
        <dbReference type="Proteomes" id="UP000295008"/>
    </source>
</evidence>
<dbReference type="AlphaFoldDB" id="A0A4R1SBL5"/>
<accession>A0A4R1SBL5</accession>
<dbReference type="EMBL" id="SLUN01000001">
    <property type="protein sequence ID" value="TCL76809.1"/>
    <property type="molecule type" value="Genomic_DNA"/>
</dbReference>
<sequence>MAWPYCTNFGKKNAGNCTGKDCPGQIGSVCDGILDQESKRGNLALLAFS</sequence>
<name>A0A4R1SBL5_HYDET</name>
<protein>
    <submittedName>
        <fullName evidence="1">Uncharacterized protein</fullName>
    </submittedName>
</protein>
<gene>
    <name evidence="1" type="ORF">EDC14_100191</name>
</gene>
<reference evidence="1 2" key="1">
    <citation type="submission" date="2019-03" db="EMBL/GenBank/DDBJ databases">
        <title>Genomic Encyclopedia of Type Strains, Phase IV (KMG-IV): sequencing the most valuable type-strain genomes for metagenomic binning, comparative biology and taxonomic classification.</title>
        <authorList>
            <person name="Goeker M."/>
        </authorList>
    </citation>
    <scope>NUCLEOTIDE SEQUENCE [LARGE SCALE GENOMIC DNA]</scope>
    <source>
        <strain evidence="1 2">LX-B</strain>
    </source>
</reference>
<evidence type="ECO:0000313" key="1">
    <source>
        <dbReference type="EMBL" id="TCL76809.1"/>
    </source>
</evidence>
<comment type="caution">
    <text evidence="1">The sequence shown here is derived from an EMBL/GenBank/DDBJ whole genome shotgun (WGS) entry which is preliminary data.</text>
</comment>
<keyword evidence="2" id="KW-1185">Reference proteome</keyword>